<feature type="domain" description="HTH merR-type" evidence="8">
    <location>
        <begin position="1"/>
        <end position="69"/>
    </location>
</feature>
<dbReference type="InterPro" id="IPR047057">
    <property type="entry name" value="MerR_fam"/>
</dbReference>
<keyword evidence="5" id="KW-0238">DNA-binding</keyword>
<organism evidence="9 10">
    <name type="scientific">Salinibacter ruber</name>
    <dbReference type="NCBI Taxonomy" id="146919"/>
    <lineage>
        <taxon>Bacteria</taxon>
        <taxon>Pseudomonadati</taxon>
        <taxon>Rhodothermota</taxon>
        <taxon>Rhodothermia</taxon>
        <taxon>Rhodothermales</taxon>
        <taxon>Salinibacteraceae</taxon>
        <taxon>Salinibacter</taxon>
    </lineage>
</organism>
<dbReference type="CDD" id="cd04783">
    <property type="entry name" value="HTH_MerR1"/>
    <property type="match status" value="1"/>
</dbReference>
<keyword evidence="6" id="KW-0804">Transcription</keyword>
<evidence type="ECO:0000313" key="9">
    <source>
        <dbReference type="EMBL" id="MCS3676271.1"/>
    </source>
</evidence>
<accession>A0A9X2PYJ7</accession>
<proteinExistence type="predicted"/>
<dbReference type="InterPro" id="IPR011794">
    <property type="entry name" value="MerR"/>
</dbReference>
<dbReference type="PANTHER" id="PTHR30204">
    <property type="entry name" value="REDOX-CYCLING DRUG-SENSING TRANSCRIPTIONAL ACTIVATOR SOXR"/>
    <property type="match status" value="1"/>
</dbReference>
<dbReference type="SMART" id="SM00422">
    <property type="entry name" value="HTH_MERR"/>
    <property type="match status" value="1"/>
</dbReference>
<name>A0A9X2PYJ7_9BACT</name>
<dbReference type="InterPro" id="IPR000551">
    <property type="entry name" value="MerR-type_HTH_dom"/>
</dbReference>
<dbReference type="GO" id="GO:0045340">
    <property type="term" value="F:mercury ion binding"/>
    <property type="evidence" value="ECO:0007669"/>
    <property type="project" value="InterPro"/>
</dbReference>
<dbReference type="Proteomes" id="UP001155027">
    <property type="component" value="Unassembled WGS sequence"/>
</dbReference>
<dbReference type="GO" id="GO:0003677">
    <property type="term" value="F:DNA binding"/>
    <property type="evidence" value="ECO:0007669"/>
    <property type="project" value="UniProtKB-KW"/>
</dbReference>
<dbReference type="GO" id="GO:0046689">
    <property type="term" value="P:response to mercury ion"/>
    <property type="evidence" value="ECO:0007669"/>
    <property type="project" value="UniProtKB-KW"/>
</dbReference>
<dbReference type="GO" id="GO:0003700">
    <property type="term" value="F:DNA-binding transcription factor activity"/>
    <property type="evidence" value="ECO:0007669"/>
    <property type="project" value="InterPro"/>
</dbReference>
<dbReference type="PROSITE" id="PS00552">
    <property type="entry name" value="HTH_MERR_1"/>
    <property type="match status" value="1"/>
</dbReference>
<protein>
    <recommendedName>
        <fullName evidence="1">Mercuric resistance operon regulatory protein</fullName>
    </recommendedName>
</protein>
<dbReference type="Pfam" id="PF00376">
    <property type="entry name" value="MerR"/>
    <property type="match status" value="1"/>
</dbReference>
<dbReference type="Gene3D" id="1.10.1660.10">
    <property type="match status" value="1"/>
</dbReference>
<evidence type="ECO:0000256" key="2">
    <source>
        <dbReference type="ARBA" id="ARBA00022466"/>
    </source>
</evidence>
<keyword evidence="4" id="KW-0805">Transcription regulation</keyword>
<gene>
    <name evidence="9" type="ORF">GGP71_000167</name>
</gene>
<dbReference type="InterPro" id="IPR009061">
    <property type="entry name" value="DNA-bd_dom_put_sf"/>
</dbReference>
<dbReference type="AlphaFoldDB" id="A0A9X2PYJ7"/>
<dbReference type="Pfam" id="PF09278">
    <property type="entry name" value="MerR-DNA-bind"/>
    <property type="match status" value="1"/>
</dbReference>
<evidence type="ECO:0000256" key="1">
    <source>
        <dbReference type="ARBA" id="ARBA00017146"/>
    </source>
</evidence>
<dbReference type="PRINTS" id="PR00040">
    <property type="entry name" value="HTHMERR"/>
</dbReference>
<evidence type="ECO:0000313" key="10">
    <source>
        <dbReference type="Proteomes" id="UP001155027"/>
    </source>
</evidence>
<dbReference type="RefSeq" id="WP_259079128.1">
    <property type="nucleotide sequence ID" value="NZ_JANUAU010000001.1"/>
</dbReference>
<evidence type="ECO:0000256" key="6">
    <source>
        <dbReference type="ARBA" id="ARBA00023163"/>
    </source>
</evidence>
<evidence type="ECO:0000256" key="3">
    <source>
        <dbReference type="ARBA" id="ARBA00022914"/>
    </source>
</evidence>
<comment type="function">
    <text evidence="7">Mediates the mercuric-dependent induction of mercury resistance operon. In the absence of mercury MerR represses transcription by binding tightly to the mer operator region; when mercury is present the dimeric complex binds a single ion and becomes a potent transcriptional activator, while remaining bound to the mer site.</text>
</comment>
<reference evidence="9" key="1">
    <citation type="submission" date="2022-08" db="EMBL/GenBank/DDBJ databases">
        <title>Genomic Encyclopedia of Type Strains, Phase V (KMG-V): Genome sequencing to study the core and pangenomes of soil and plant-associated prokaryotes.</title>
        <authorList>
            <person name="Whitman W."/>
        </authorList>
    </citation>
    <scope>NUCLEOTIDE SEQUENCE</scope>
    <source>
        <strain evidence="9">0</strain>
    </source>
</reference>
<dbReference type="InterPro" id="IPR015358">
    <property type="entry name" value="Tscrpt_reg_MerR_DNA-bd"/>
</dbReference>
<dbReference type="EMBL" id="JANUAU010000001">
    <property type="protein sequence ID" value="MCS3676271.1"/>
    <property type="molecule type" value="Genomic_DNA"/>
</dbReference>
<sequence>MTRSEVAGKAGVNPETLRYYERKDLIPNPPRSDGGFRLYDDSYVDRLRFIKRAKDLGFTLAEIKGLLELRVDDDATCRDVQTQAEEKIHEVDAKIQDLKRIRTALSNLADACAGGGGPTSECPILDAMEEETALEDMGL</sequence>
<evidence type="ECO:0000256" key="5">
    <source>
        <dbReference type="ARBA" id="ARBA00023125"/>
    </source>
</evidence>
<evidence type="ECO:0000259" key="8">
    <source>
        <dbReference type="PROSITE" id="PS50937"/>
    </source>
</evidence>
<comment type="caution">
    <text evidence="9">The sequence shown here is derived from an EMBL/GenBank/DDBJ whole genome shotgun (WGS) entry which is preliminary data.</text>
</comment>
<keyword evidence="2" id="KW-0475">Mercuric resistance</keyword>
<dbReference type="PANTHER" id="PTHR30204:SF94">
    <property type="entry name" value="HEAVY METAL-DEPENDENT TRANSCRIPTIONAL REGULATOR HI_0293-RELATED"/>
    <property type="match status" value="1"/>
</dbReference>
<evidence type="ECO:0000256" key="7">
    <source>
        <dbReference type="ARBA" id="ARBA00024874"/>
    </source>
</evidence>
<dbReference type="SUPFAM" id="SSF46955">
    <property type="entry name" value="Putative DNA-binding domain"/>
    <property type="match status" value="1"/>
</dbReference>
<dbReference type="PROSITE" id="PS50937">
    <property type="entry name" value="HTH_MERR_2"/>
    <property type="match status" value="1"/>
</dbReference>
<evidence type="ECO:0000256" key="4">
    <source>
        <dbReference type="ARBA" id="ARBA00023015"/>
    </source>
</evidence>
<keyword evidence="3" id="KW-0476">Mercury</keyword>